<comment type="caution">
    <text evidence="2">The sequence shown here is derived from an EMBL/GenBank/DDBJ whole genome shotgun (WGS) entry which is preliminary data.</text>
</comment>
<dbReference type="AlphaFoldDB" id="A0A7K3MAA5"/>
<dbReference type="NCBIfam" id="NF033537">
    <property type="entry name" value="lasso_biosyn_B2"/>
    <property type="match status" value="1"/>
</dbReference>
<dbReference type="Proteomes" id="UP000460435">
    <property type="component" value="Unassembled WGS sequence"/>
</dbReference>
<dbReference type="RefSeq" id="WP_162452975.1">
    <property type="nucleotide sequence ID" value="NZ_WLZY01000010.1"/>
</dbReference>
<evidence type="ECO:0000259" key="1">
    <source>
        <dbReference type="Pfam" id="PF13471"/>
    </source>
</evidence>
<evidence type="ECO:0000313" key="2">
    <source>
        <dbReference type="EMBL" id="NDL60224.1"/>
    </source>
</evidence>
<dbReference type="InterPro" id="IPR053521">
    <property type="entry name" value="McjB-like"/>
</dbReference>
<organism evidence="2 3">
    <name type="scientific">Phytoactinopolyspora mesophila</name>
    <dbReference type="NCBI Taxonomy" id="2650750"/>
    <lineage>
        <taxon>Bacteria</taxon>
        <taxon>Bacillati</taxon>
        <taxon>Actinomycetota</taxon>
        <taxon>Actinomycetes</taxon>
        <taxon>Jiangellales</taxon>
        <taxon>Jiangellaceae</taxon>
        <taxon>Phytoactinopolyspora</taxon>
    </lineage>
</organism>
<gene>
    <name evidence="2" type="ORF">F7O44_24425</name>
</gene>
<accession>A0A7K3MAA5</accession>
<sequence length="136" mass="15249">MALEASDRRQLQRRSDQLLAPLCLSLACMILQLRFGRVLALARWTSRRCRRPATVSEAASMTAAVRSAARHRAGRVACLEYSLATVLLAGLHRQSVQWCIGARLMPYGSHAWIELNGCPVGEPEHRDRPYNVLVRI</sequence>
<dbReference type="Pfam" id="PF13471">
    <property type="entry name" value="Transglut_core3"/>
    <property type="match status" value="1"/>
</dbReference>
<feature type="domain" description="Microcin J25-processing protein McjB C-terminal" evidence="1">
    <location>
        <begin position="25"/>
        <end position="134"/>
    </location>
</feature>
<protein>
    <submittedName>
        <fullName evidence="2">Lasso peptide biosynthesis B2 protein</fullName>
    </submittedName>
</protein>
<reference evidence="2 3" key="1">
    <citation type="submission" date="2019-11" db="EMBL/GenBank/DDBJ databases">
        <authorList>
            <person name="Li X.-J."/>
            <person name="Feng X.-M."/>
        </authorList>
    </citation>
    <scope>NUCLEOTIDE SEQUENCE [LARGE SCALE GENOMIC DNA]</scope>
    <source>
        <strain evidence="2 3">XMNu-373</strain>
    </source>
</reference>
<keyword evidence="3" id="KW-1185">Reference proteome</keyword>
<dbReference type="EMBL" id="WLZY01000010">
    <property type="protein sequence ID" value="NDL60224.1"/>
    <property type="molecule type" value="Genomic_DNA"/>
</dbReference>
<name>A0A7K3MAA5_9ACTN</name>
<dbReference type="InterPro" id="IPR032708">
    <property type="entry name" value="McjB_C"/>
</dbReference>
<proteinExistence type="predicted"/>
<evidence type="ECO:0000313" key="3">
    <source>
        <dbReference type="Proteomes" id="UP000460435"/>
    </source>
</evidence>